<evidence type="ECO:0000256" key="5">
    <source>
        <dbReference type="ARBA" id="ARBA00022927"/>
    </source>
</evidence>
<evidence type="ECO:0000259" key="11">
    <source>
        <dbReference type="PROSITE" id="PS51322"/>
    </source>
</evidence>
<reference evidence="12 13" key="1">
    <citation type="submission" date="2015-07" db="EMBL/GenBank/DDBJ databases">
        <title>The genome of Habropoda laboriosa.</title>
        <authorList>
            <person name="Pan H."/>
            <person name="Kapheim K."/>
        </authorList>
    </citation>
    <scope>NUCLEOTIDE SEQUENCE [LARGE SCALE GENOMIC DNA]</scope>
    <source>
        <strain evidence="12">0110345459</strain>
    </source>
</reference>
<dbReference type="Proteomes" id="UP000053825">
    <property type="component" value="Unassembled WGS sequence"/>
</dbReference>
<keyword evidence="3 7" id="KW-0813">Transport</keyword>
<evidence type="ECO:0000256" key="3">
    <source>
        <dbReference type="ARBA" id="ARBA00022448"/>
    </source>
</evidence>
<dbReference type="PROSITE" id="PS51322">
    <property type="entry name" value="UEV"/>
    <property type="match status" value="1"/>
</dbReference>
<dbReference type="EMBL" id="KQ414758">
    <property type="protein sequence ID" value="KOC61543.1"/>
    <property type="molecule type" value="Genomic_DNA"/>
</dbReference>
<evidence type="ECO:0000256" key="9">
    <source>
        <dbReference type="SAM" id="MobiDB-lite"/>
    </source>
</evidence>
<evidence type="ECO:0000256" key="2">
    <source>
        <dbReference type="ARBA" id="ARBA00009594"/>
    </source>
</evidence>
<dbReference type="InterPro" id="IPR017916">
    <property type="entry name" value="SB_dom"/>
</dbReference>
<organism evidence="12 13">
    <name type="scientific">Habropoda laboriosa</name>
    <dbReference type="NCBI Taxonomy" id="597456"/>
    <lineage>
        <taxon>Eukaryota</taxon>
        <taxon>Metazoa</taxon>
        <taxon>Ecdysozoa</taxon>
        <taxon>Arthropoda</taxon>
        <taxon>Hexapoda</taxon>
        <taxon>Insecta</taxon>
        <taxon>Pterygota</taxon>
        <taxon>Neoptera</taxon>
        <taxon>Endopterygota</taxon>
        <taxon>Hymenoptera</taxon>
        <taxon>Apocrita</taxon>
        <taxon>Aculeata</taxon>
        <taxon>Apoidea</taxon>
        <taxon>Anthophila</taxon>
        <taxon>Apidae</taxon>
        <taxon>Habropoda</taxon>
    </lineage>
</organism>
<dbReference type="SUPFAM" id="SSF140111">
    <property type="entry name" value="Endosomal sorting complex assembly domain"/>
    <property type="match status" value="1"/>
</dbReference>
<dbReference type="PANTHER" id="PTHR23306:SF3">
    <property type="entry name" value="TUMOR SUPPRESSOR PROTEIN 101"/>
    <property type="match status" value="1"/>
</dbReference>
<proteinExistence type="inferred from homology"/>
<dbReference type="PANTHER" id="PTHR23306">
    <property type="entry name" value="TUMOR SUSCEPTIBILITY GENE 101 PROTEIN-RELATED"/>
    <property type="match status" value="1"/>
</dbReference>
<dbReference type="CDD" id="cd11685">
    <property type="entry name" value="UEV_TSG101-like"/>
    <property type="match status" value="1"/>
</dbReference>
<dbReference type="GO" id="GO:0000813">
    <property type="term" value="C:ESCRT I complex"/>
    <property type="evidence" value="ECO:0007669"/>
    <property type="project" value="TreeGrafter"/>
</dbReference>
<keyword evidence="13" id="KW-1185">Reference proteome</keyword>
<evidence type="ECO:0000313" key="13">
    <source>
        <dbReference type="Proteomes" id="UP000053825"/>
    </source>
</evidence>
<name>A0A0L7QSC2_9HYME</name>
<dbReference type="Gene3D" id="3.10.110.10">
    <property type="entry name" value="Ubiquitin Conjugating Enzyme"/>
    <property type="match status" value="1"/>
</dbReference>
<accession>A0A0L7QSC2</accession>
<evidence type="ECO:0000256" key="4">
    <source>
        <dbReference type="ARBA" id="ARBA00022753"/>
    </source>
</evidence>
<protein>
    <submittedName>
        <fullName evidence="12">Tumor susceptibility gene 101 protein</fullName>
    </submittedName>
</protein>
<dbReference type="InterPro" id="IPR008883">
    <property type="entry name" value="UEV_N"/>
</dbReference>
<comment type="similarity">
    <text evidence="2">Belongs to the ubiquitin-conjugating enzyme family. UEV subfamily.</text>
</comment>
<dbReference type="InterPro" id="IPR052070">
    <property type="entry name" value="ESCRT-I_UEV_domain"/>
</dbReference>
<dbReference type="Gene3D" id="6.10.140.820">
    <property type="match status" value="1"/>
</dbReference>
<dbReference type="GO" id="GO:0043130">
    <property type="term" value="F:ubiquitin binding"/>
    <property type="evidence" value="ECO:0007669"/>
    <property type="project" value="TreeGrafter"/>
</dbReference>
<gene>
    <name evidence="12" type="ORF">WH47_05147</name>
</gene>
<dbReference type="InterPro" id="IPR016135">
    <property type="entry name" value="UBQ-conjugating_enzyme/RWD"/>
</dbReference>
<evidence type="ECO:0000256" key="1">
    <source>
        <dbReference type="ARBA" id="ARBA00004177"/>
    </source>
</evidence>
<dbReference type="Pfam" id="PF09454">
    <property type="entry name" value="Vps23_core"/>
    <property type="match status" value="1"/>
</dbReference>
<evidence type="ECO:0000256" key="6">
    <source>
        <dbReference type="ARBA" id="ARBA00023054"/>
    </source>
</evidence>
<sequence>MVKMTSLDAGKLRQSLSKACTMLSLNICHYLQYILSNDIYKMHFIFQYQNPDITKKHIIKVLNVYNGLQYKVEPFVFNDGSRKELFNLQGTIPVPFKGTYYNIPICIWLMDTHPNNAPMCYVKPTSDMDIKASMFVDHNGKIYLPYLHDWLPHSSDLLSLIQIMIVTFGEQPPVYARPRQEEYLSFMPVPGSGTHMPGSNFPPYPQNSQYGGGSSVYPPYMPPTSSGFPYQVPYGSYGGSASNYPPQGVTGSFPYPPSTQPSPTVPATAGASGTITEEHIRASLLSAIEDKLRRRLKEQFSQLLAELETLRRTQQELTSGSAHLTYLFDSLKREKAELEKNITILQDKEAELEKEIAKLSDNQSIDVDEAVTTIAPLYKQMLNAFAEEAATEDAIYYLGEALRCGIIDLDAFLKQVRQLSRRQFMLRALMQRCRQKAGLTG</sequence>
<feature type="coiled-coil region" evidence="8">
    <location>
        <begin position="293"/>
        <end position="362"/>
    </location>
</feature>
<keyword evidence="4" id="KW-0967">Endosome</keyword>
<dbReference type="GO" id="GO:0015031">
    <property type="term" value="P:protein transport"/>
    <property type="evidence" value="ECO:0007669"/>
    <property type="project" value="UniProtKB-UniRule"/>
</dbReference>
<feature type="region of interest" description="Disordered" evidence="9">
    <location>
        <begin position="248"/>
        <end position="270"/>
    </location>
</feature>
<evidence type="ECO:0000259" key="10">
    <source>
        <dbReference type="PROSITE" id="PS51312"/>
    </source>
</evidence>
<feature type="domain" description="UEV" evidence="11">
    <location>
        <begin position="35"/>
        <end position="178"/>
    </location>
</feature>
<comment type="subcellular location">
    <subcellularLocation>
        <location evidence="1">Endosome</location>
    </subcellularLocation>
</comment>
<feature type="compositionally biased region" description="Pro residues" evidence="9">
    <location>
        <begin position="254"/>
        <end position="264"/>
    </location>
</feature>
<dbReference type="AlphaFoldDB" id="A0A0L7QSC2"/>
<evidence type="ECO:0000256" key="8">
    <source>
        <dbReference type="SAM" id="Coils"/>
    </source>
</evidence>
<dbReference type="OrthoDB" id="306304at2759"/>
<dbReference type="Pfam" id="PF05743">
    <property type="entry name" value="UEV"/>
    <property type="match status" value="1"/>
</dbReference>
<dbReference type="InterPro" id="IPR037202">
    <property type="entry name" value="ESCRT_assembly_dom"/>
</dbReference>
<dbReference type="STRING" id="597456.A0A0L7QSC2"/>
<feature type="domain" description="SB" evidence="10">
    <location>
        <begin position="375"/>
        <end position="441"/>
    </location>
</feature>
<keyword evidence="5 7" id="KW-0653">Protein transport</keyword>
<evidence type="ECO:0000313" key="12">
    <source>
        <dbReference type="EMBL" id="KOC61543.1"/>
    </source>
</evidence>
<dbReference type="SUPFAM" id="SSF54495">
    <property type="entry name" value="UBC-like"/>
    <property type="match status" value="1"/>
</dbReference>
<evidence type="ECO:0000256" key="7">
    <source>
        <dbReference type="PROSITE-ProRule" id="PRU00644"/>
    </source>
</evidence>
<dbReference type="PROSITE" id="PS51312">
    <property type="entry name" value="SB"/>
    <property type="match status" value="1"/>
</dbReference>
<dbReference type="Gene3D" id="6.10.250.370">
    <property type="match status" value="1"/>
</dbReference>
<dbReference type="GO" id="GO:0008333">
    <property type="term" value="P:endosome to lysosome transport"/>
    <property type="evidence" value="ECO:0007669"/>
    <property type="project" value="TreeGrafter"/>
</dbReference>
<keyword evidence="6 8" id="KW-0175">Coiled coil</keyword>